<dbReference type="AlphaFoldDB" id="A0AAN9IK46"/>
<dbReference type="InterPro" id="IPR017853">
    <property type="entry name" value="GH"/>
</dbReference>
<keyword evidence="4" id="KW-1185">Reference proteome</keyword>
<dbReference type="SUPFAM" id="SSF50405">
    <property type="entry name" value="Actin-crosslinking proteins"/>
    <property type="match status" value="1"/>
</dbReference>
<dbReference type="SUPFAM" id="SSF51445">
    <property type="entry name" value="(Trans)glycosidases"/>
    <property type="match status" value="1"/>
</dbReference>
<dbReference type="InterPro" id="IPR057232">
    <property type="entry name" value="DUF7910"/>
</dbReference>
<dbReference type="GO" id="GO:0007163">
    <property type="term" value="P:establishment or maintenance of cell polarity"/>
    <property type="evidence" value="ECO:0007669"/>
    <property type="project" value="TreeGrafter"/>
</dbReference>
<feature type="chain" id="PRO_5042901074" description="DUF7910 domain-containing protein" evidence="1">
    <location>
        <begin position="27"/>
        <end position="165"/>
    </location>
</feature>
<accession>A0AAN9IK46</accession>
<dbReference type="GO" id="GO:0016477">
    <property type="term" value="P:cell migration"/>
    <property type="evidence" value="ECO:0007669"/>
    <property type="project" value="TreeGrafter"/>
</dbReference>
<dbReference type="Pfam" id="PF25490">
    <property type="entry name" value="DUF7910"/>
    <property type="match status" value="1"/>
</dbReference>
<dbReference type="GO" id="GO:0051015">
    <property type="term" value="F:actin filament binding"/>
    <property type="evidence" value="ECO:0007669"/>
    <property type="project" value="InterPro"/>
</dbReference>
<dbReference type="Proteomes" id="UP001372338">
    <property type="component" value="Unassembled WGS sequence"/>
</dbReference>
<feature type="domain" description="DUF7910" evidence="2">
    <location>
        <begin position="59"/>
        <end position="165"/>
    </location>
</feature>
<gene>
    <name evidence="3" type="ORF">RIF29_16863</name>
</gene>
<dbReference type="GO" id="GO:0015629">
    <property type="term" value="C:actin cytoskeleton"/>
    <property type="evidence" value="ECO:0007669"/>
    <property type="project" value="TreeGrafter"/>
</dbReference>
<name>A0AAN9IK46_CROPI</name>
<evidence type="ECO:0000256" key="1">
    <source>
        <dbReference type="SAM" id="SignalP"/>
    </source>
</evidence>
<evidence type="ECO:0000313" key="3">
    <source>
        <dbReference type="EMBL" id="KAK7275741.1"/>
    </source>
</evidence>
<dbReference type="Gene3D" id="2.80.10.50">
    <property type="match status" value="1"/>
</dbReference>
<comment type="caution">
    <text evidence="3">The sequence shown here is derived from an EMBL/GenBank/DDBJ whole genome shotgun (WGS) entry which is preliminary data.</text>
</comment>
<dbReference type="CDD" id="cd00257">
    <property type="entry name" value="beta-trefoil_FSCN-like"/>
    <property type="match status" value="1"/>
</dbReference>
<dbReference type="GO" id="GO:0051017">
    <property type="term" value="P:actin filament bundle assembly"/>
    <property type="evidence" value="ECO:0007669"/>
    <property type="project" value="TreeGrafter"/>
</dbReference>
<dbReference type="GO" id="GO:0005737">
    <property type="term" value="C:cytoplasm"/>
    <property type="evidence" value="ECO:0007669"/>
    <property type="project" value="TreeGrafter"/>
</dbReference>
<sequence length="165" mass="18361">MSSYINVRVWLLNIVLLSSLLSLSLERPYKEFRVKAVALGGWLVTEGWIKPSLFDGIPNKDFLDGTGLQFKSVTTGKYLCAESGGGTILLANCTGTSGWETFRLWRLNKNTFRFRVFNKQFVGIDGVNVVAVSDSSTDSETFHFVKESGNSSKVRIKASNGYFLQ</sequence>
<evidence type="ECO:0000259" key="2">
    <source>
        <dbReference type="Pfam" id="PF25490"/>
    </source>
</evidence>
<reference evidence="3 4" key="1">
    <citation type="submission" date="2024-01" db="EMBL/GenBank/DDBJ databases">
        <title>The genomes of 5 underutilized Papilionoideae crops provide insights into root nodulation and disease resistanc.</title>
        <authorList>
            <person name="Yuan L."/>
        </authorList>
    </citation>
    <scope>NUCLEOTIDE SEQUENCE [LARGE SCALE GENOMIC DNA]</scope>
    <source>
        <strain evidence="3">ZHUSHIDOU_FW_LH</strain>
        <tissue evidence="3">Leaf</tissue>
    </source>
</reference>
<dbReference type="PANTHER" id="PTHR10551:SF14">
    <property type="entry name" value="CELLULASE CONTAINING PROTEIN, EXPRESSED"/>
    <property type="match status" value="1"/>
</dbReference>
<dbReference type="EMBL" id="JAYWIO010000003">
    <property type="protein sequence ID" value="KAK7275741.1"/>
    <property type="molecule type" value="Genomic_DNA"/>
</dbReference>
<dbReference type="PANTHER" id="PTHR10551">
    <property type="entry name" value="FASCIN"/>
    <property type="match status" value="1"/>
</dbReference>
<evidence type="ECO:0000313" key="4">
    <source>
        <dbReference type="Proteomes" id="UP001372338"/>
    </source>
</evidence>
<proteinExistence type="predicted"/>
<dbReference type="InterPro" id="IPR008999">
    <property type="entry name" value="Actin-crosslinking"/>
</dbReference>
<protein>
    <recommendedName>
        <fullName evidence="2">DUF7910 domain-containing protein</fullName>
    </recommendedName>
</protein>
<organism evidence="3 4">
    <name type="scientific">Crotalaria pallida</name>
    <name type="common">Smooth rattlebox</name>
    <name type="synonym">Crotalaria striata</name>
    <dbReference type="NCBI Taxonomy" id="3830"/>
    <lineage>
        <taxon>Eukaryota</taxon>
        <taxon>Viridiplantae</taxon>
        <taxon>Streptophyta</taxon>
        <taxon>Embryophyta</taxon>
        <taxon>Tracheophyta</taxon>
        <taxon>Spermatophyta</taxon>
        <taxon>Magnoliopsida</taxon>
        <taxon>eudicotyledons</taxon>
        <taxon>Gunneridae</taxon>
        <taxon>Pentapetalae</taxon>
        <taxon>rosids</taxon>
        <taxon>fabids</taxon>
        <taxon>Fabales</taxon>
        <taxon>Fabaceae</taxon>
        <taxon>Papilionoideae</taxon>
        <taxon>50 kb inversion clade</taxon>
        <taxon>genistoids sensu lato</taxon>
        <taxon>core genistoids</taxon>
        <taxon>Crotalarieae</taxon>
        <taxon>Crotalaria</taxon>
    </lineage>
</organism>
<dbReference type="InterPro" id="IPR010431">
    <property type="entry name" value="Fascin"/>
</dbReference>
<feature type="signal peptide" evidence="1">
    <location>
        <begin position="1"/>
        <end position="26"/>
    </location>
</feature>
<keyword evidence="1" id="KW-0732">Signal</keyword>